<proteinExistence type="predicted"/>
<comment type="caution">
    <text evidence="1">The sequence shown here is derived from an EMBL/GenBank/DDBJ whole genome shotgun (WGS) entry which is preliminary data.</text>
</comment>
<evidence type="ECO:0000313" key="1">
    <source>
        <dbReference type="EMBL" id="KXZ52462.1"/>
    </source>
</evidence>
<dbReference type="Proteomes" id="UP000075714">
    <property type="component" value="Unassembled WGS sequence"/>
</dbReference>
<gene>
    <name evidence="1" type="ORF">GPECTOR_9g506</name>
</gene>
<dbReference type="EMBL" id="LSYV01000010">
    <property type="protein sequence ID" value="KXZ52462.1"/>
    <property type="molecule type" value="Genomic_DNA"/>
</dbReference>
<organism evidence="1 2">
    <name type="scientific">Gonium pectorale</name>
    <name type="common">Green alga</name>
    <dbReference type="NCBI Taxonomy" id="33097"/>
    <lineage>
        <taxon>Eukaryota</taxon>
        <taxon>Viridiplantae</taxon>
        <taxon>Chlorophyta</taxon>
        <taxon>core chlorophytes</taxon>
        <taxon>Chlorophyceae</taxon>
        <taxon>CS clade</taxon>
        <taxon>Chlamydomonadales</taxon>
        <taxon>Volvocaceae</taxon>
        <taxon>Gonium</taxon>
    </lineage>
</organism>
<dbReference type="AlphaFoldDB" id="A0A150GRS9"/>
<keyword evidence="2" id="KW-1185">Reference proteome</keyword>
<evidence type="ECO:0008006" key="3">
    <source>
        <dbReference type="Google" id="ProtNLM"/>
    </source>
</evidence>
<name>A0A150GRS9_GONPE</name>
<dbReference type="InterPro" id="IPR008999">
    <property type="entry name" value="Actin-crosslinking"/>
</dbReference>
<accession>A0A150GRS9</accession>
<sequence length="448" mass="49104">MNLGKGYNYAERSPKAPAVDSKSMLTIDVEESSQQLLDGMFKTEVLSTWSSVEDFKRLSADIGLTGPTFGINAQLENMSVHTSKTDTVTAIASGWIKGGYEVQFSTVEDARANLAQVAGMFTPEALSNVDASVGLEKKVRLLNGFRNNKTWIEHRGGNVVSMEVGSLSEMSGVVRSYEVSRKAKLHAVLERYDCLADYIVAKLEYDTGSAATAQPKGSLPYELTDESYNTTIEDLTNYAMQHHIVISRCDVLSKMTMIVADRAKLSTIKGRSTSKVNLIKAMSASPVKLSKFASSSSHEEVSCIKEQEQLDELTARLLPFENNASIALVSDHNYRLRVSGSMTVCGSSASGERLPSETFTVLVKEGGRVALRNGARSYLSATADGKLIVVDADAPGDNELFQVVPTNQLIGLKGKYGKFIRADRTFSGMSLYCDATRMQDWEQWRIRM</sequence>
<dbReference type="Gene3D" id="2.80.10.50">
    <property type="match status" value="1"/>
</dbReference>
<dbReference type="SUPFAM" id="SSF50405">
    <property type="entry name" value="Actin-crosslinking proteins"/>
    <property type="match status" value="1"/>
</dbReference>
<dbReference type="CDD" id="cd00257">
    <property type="entry name" value="beta-trefoil_FSCN-like"/>
    <property type="match status" value="1"/>
</dbReference>
<reference evidence="2" key="1">
    <citation type="journal article" date="2016" name="Nat. Commun.">
        <title>The Gonium pectorale genome demonstrates co-option of cell cycle regulation during the evolution of multicellularity.</title>
        <authorList>
            <person name="Hanschen E.R."/>
            <person name="Marriage T.N."/>
            <person name="Ferris P.J."/>
            <person name="Hamaji T."/>
            <person name="Toyoda A."/>
            <person name="Fujiyama A."/>
            <person name="Neme R."/>
            <person name="Noguchi H."/>
            <person name="Minakuchi Y."/>
            <person name="Suzuki M."/>
            <person name="Kawai-Toyooka H."/>
            <person name="Smith D.R."/>
            <person name="Sparks H."/>
            <person name="Anderson J."/>
            <person name="Bakaric R."/>
            <person name="Luria V."/>
            <person name="Karger A."/>
            <person name="Kirschner M.W."/>
            <person name="Durand P.M."/>
            <person name="Michod R.E."/>
            <person name="Nozaki H."/>
            <person name="Olson B.J."/>
        </authorList>
    </citation>
    <scope>NUCLEOTIDE SEQUENCE [LARGE SCALE GENOMIC DNA]</scope>
    <source>
        <strain evidence="2">NIES-2863</strain>
    </source>
</reference>
<evidence type="ECO:0000313" key="2">
    <source>
        <dbReference type="Proteomes" id="UP000075714"/>
    </source>
</evidence>
<protein>
    <recommendedName>
        <fullName evidence="3">Fascin domain-containing protein</fullName>
    </recommendedName>
</protein>